<evidence type="ECO:0000313" key="1">
    <source>
        <dbReference type="EMBL" id="DAD78776.1"/>
    </source>
</evidence>
<organism evidence="1">
    <name type="scientific">Myoviridae sp. ctfvB24</name>
    <dbReference type="NCBI Taxonomy" id="2826679"/>
    <lineage>
        <taxon>Viruses</taxon>
        <taxon>Duplodnaviria</taxon>
        <taxon>Heunggongvirae</taxon>
        <taxon>Uroviricota</taxon>
        <taxon>Caudoviricetes</taxon>
    </lineage>
</organism>
<proteinExistence type="predicted"/>
<sequence>MCRPGRLRRFTRQLDNEQTMKTFNQLKSLIDFCQTDAFFLEHLNRLQIAGVIYLDEGDIDAESKTVSDDFYDRLASVYGIEPETKNEEA</sequence>
<protein>
    <submittedName>
        <fullName evidence="1">Uncharacterized protein</fullName>
    </submittedName>
</protein>
<reference evidence="1" key="1">
    <citation type="journal article" date="2021" name="Proc. Natl. Acad. Sci. U.S.A.">
        <title>A Catalog of Tens of Thousands of Viruses from Human Metagenomes Reveals Hidden Associations with Chronic Diseases.</title>
        <authorList>
            <person name="Tisza M.J."/>
            <person name="Buck C.B."/>
        </authorList>
    </citation>
    <scope>NUCLEOTIDE SEQUENCE</scope>
    <source>
        <strain evidence="1">CtfvB24</strain>
    </source>
</reference>
<name>A0A8S5M9E0_9CAUD</name>
<dbReference type="EMBL" id="BK014851">
    <property type="protein sequence ID" value="DAD78776.1"/>
    <property type="molecule type" value="Genomic_DNA"/>
</dbReference>
<accession>A0A8S5M9E0</accession>